<dbReference type="InterPro" id="IPR003346">
    <property type="entry name" value="Transposase_20"/>
</dbReference>
<dbReference type="EMBL" id="QMIG01000017">
    <property type="protein sequence ID" value="RAW12003.1"/>
    <property type="molecule type" value="Genomic_DNA"/>
</dbReference>
<feature type="domain" description="Transposase IS116/IS110/IS902 C-terminal" evidence="2">
    <location>
        <begin position="108"/>
        <end position="159"/>
    </location>
</feature>
<dbReference type="GO" id="GO:0003677">
    <property type="term" value="F:DNA binding"/>
    <property type="evidence" value="ECO:0007669"/>
    <property type="project" value="InterPro"/>
</dbReference>
<dbReference type="GO" id="GO:0004803">
    <property type="term" value="F:transposase activity"/>
    <property type="evidence" value="ECO:0007669"/>
    <property type="project" value="InterPro"/>
</dbReference>
<evidence type="ECO:0000313" key="3">
    <source>
        <dbReference type="EMBL" id="RAW12003.1"/>
    </source>
</evidence>
<gene>
    <name evidence="3" type="ORF">DPM12_15105</name>
</gene>
<feature type="region of interest" description="Disordered" evidence="1">
    <location>
        <begin position="153"/>
        <end position="183"/>
    </location>
</feature>
<dbReference type="Proteomes" id="UP000250462">
    <property type="component" value="Unassembled WGS sequence"/>
</dbReference>
<accession>A0A329QI04</accession>
<dbReference type="AlphaFoldDB" id="A0A329QI04"/>
<proteinExistence type="predicted"/>
<feature type="compositionally biased region" description="Low complexity" evidence="1">
    <location>
        <begin position="168"/>
        <end position="183"/>
    </location>
</feature>
<comment type="caution">
    <text evidence="3">The sequence shown here is derived from an EMBL/GenBank/DDBJ whole genome shotgun (WGS) entry which is preliminary data.</text>
</comment>
<organism evidence="3 4">
    <name type="scientific">Phytoactinopolyspora halophila</name>
    <dbReference type="NCBI Taxonomy" id="1981511"/>
    <lineage>
        <taxon>Bacteria</taxon>
        <taxon>Bacillati</taxon>
        <taxon>Actinomycetota</taxon>
        <taxon>Actinomycetes</taxon>
        <taxon>Jiangellales</taxon>
        <taxon>Jiangellaceae</taxon>
        <taxon>Phytoactinopolyspora</taxon>
    </lineage>
</organism>
<keyword evidence="4" id="KW-1185">Reference proteome</keyword>
<protein>
    <recommendedName>
        <fullName evidence="2">Transposase IS116/IS110/IS902 C-terminal domain-containing protein</fullName>
    </recommendedName>
</protein>
<evidence type="ECO:0000259" key="2">
    <source>
        <dbReference type="Pfam" id="PF02371"/>
    </source>
</evidence>
<reference evidence="3 4" key="1">
    <citation type="submission" date="2018-06" db="EMBL/GenBank/DDBJ databases">
        <title>Phytoactinopolyspora halophila sp. nov., a novel halophilic actinomycete isolated from a saline soil in China.</title>
        <authorList>
            <person name="Tang S.-K."/>
        </authorList>
    </citation>
    <scope>NUCLEOTIDE SEQUENCE [LARGE SCALE GENOMIC DNA]</scope>
    <source>
        <strain evidence="3 4">YIM 96934</strain>
    </source>
</reference>
<evidence type="ECO:0000256" key="1">
    <source>
        <dbReference type="SAM" id="MobiDB-lite"/>
    </source>
</evidence>
<evidence type="ECO:0000313" key="4">
    <source>
        <dbReference type="Proteomes" id="UP000250462"/>
    </source>
</evidence>
<sequence length="183" mass="20338">MSAKRHVVRERVRGGGAGRVRPRRSRGYPVRRTASSDHWPTSTRPRACRYPPYRSQPGHAERVYRDRARHHRRRQSAAAAARQQLENGAFSAALAAQVEELLHAYRHAQLLTSTPGIGVSNYARILFETDDASHLTKSAYLTAYDSVAPITRKSNTSFKGEHPAQETSANSNARASSSPPHLC</sequence>
<name>A0A329QI04_9ACTN</name>
<dbReference type="GO" id="GO:0006313">
    <property type="term" value="P:DNA transposition"/>
    <property type="evidence" value="ECO:0007669"/>
    <property type="project" value="InterPro"/>
</dbReference>
<dbReference type="Pfam" id="PF02371">
    <property type="entry name" value="Transposase_20"/>
    <property type="match status" value="1"/>
</dbReference>
<feature type="region of interest" description="Disordered" evidence="1">
    <location>
        <begin position="1"/>
        <end position="45"/>
    </location>
</feature>